<name>A0AA97NY02_PYRO3</name>
<protein>
    <submittedName>
        <fullName evidence="1">Uncharacterized protein</fullName>
    </submittedName>
</protein>
<gene>
    <name evidence="1" type="ORF">OOU_Y34scaffold00540g50</name>
</gene>
<dbReference type="AlphaFoldDB" id="A0AA97NY02"/>
<dbReference type="EMBL" id="JH792933">
    <property type="protein sequence ID" value="ELQ38445.1"/>
    <property type="molecule type" value="Genomic_DNA"/>
</dbReference>
<accession>A0AA97NY02</accession>
<proteinExistence type="predicted"/>
<organism evidence="1">
    <name type="scientific">Pyricularia oryzae (strain Y34)</name>
    <name type="common">Rice blast fungus</name>
    <name type="synonym">Magnaporthe oryzae</name>
    <dbReference type="NCBI Taxonomy" id="1143189"/>
    <lineage>
        <taxon>Eukaryota</taxon>
        <taxon>Fungi</taxon>
        <taxon>Dikarya</taxon>
        <taxon>Ascomycota</taxon>
        <taxon>Pezizomycotina</taxon>
        <taxon>Sordariomycetes</taxon>
        <taxon>Sordariomycetidae</taxon>
        <taxon>Magnaporthales</taxon>
        <taxon>Pyriculariaceae</taxon>
        <taxon>Pyricularia</taxon>
    </lineage>
</organism>
<sequence length="98" mass="11291">MAHKISRHSKLFTKFYKAWVQAKMLKPRITMNVPQRFDWDSASYPIYLTERVPARIVDCLERACSMGTLNFLQILADKGITRLDGRGSDPQELSSRST</sequence>
<dbReference type="Proteomes" id="UP000011086">
    <property type="component" value="Unassembled WGS sequence"/>
</dbReference>
<reference evidence="1" key="1">
    <citation type="journal article" date="2012" name="PLoS Genet.">
        <title>Comparative analysis of the genomes of two field isolates of the rice blast fungus Magnaporthe oryzae.</title>
        <authorList>
            <person name="Xue M."/>
            <person name="Yang J."/>
            <person name="Li Z."/>
            <person name="Hu S."/>
            <person name="Yao N."/>
            <person name="Dean R.A."/>
            <person name="Zhao W."/>
            <person name="Shen M."/>
            <person name="Zhang H."/>
            <person name="Li C."/>
            <person name="Liu L."/>
            <person name="Cao L."/>
            <person name="Xu X."/>
            <person name="Xing Y."/>
            <person name="Hsiang T."/>
            <person name="Zhang Z."/>
            <person name="Xu J.R."/>
            <person name="Peng Y.L."/>
        </authorList>
    </citation>
    <scope>NUCLEOTIDE SEQUENCE</scope>
    <source>
        <strain evidence="1">Y34</strain>
    </source>
</reference>
<evidence type="ECO:0000313" key="1">
    <source>
        <dbReference type="EMBL" id="ELQ38445.1"/>
    </source>
</evidence>